<dbReference type="Pfam" id="PF13185">
    <property type="entry name" value="GAF_2"/>
    <property type="match status" value="1"/>
</dbReference>
<evidence type="ECO:0000256" key="4">
    <source>
        <dbReference type="ARBA" id="ARBA00022553"/>
    </source>
</evidence>
<dbReference type="InterPro" id="IPR004358">
    <property type="entry name" value="Sig_transdc_His_kin-like_C"/>
</dbReference>
<dbReference type="FunFam" id="1.10.287.130:FF:000004">
    <property type="entry name" value="Ethylene receptor 1"/>
    <property type="match status" value="1"/>
</dbReference>
<organism evidence="15 16">
    <name type="scientific">Pikeienuella piscinae</name>
    <dbReference type="NCBI Taxonomy" id="2748098"/>
    <lineage>
        <taxon>Bacteria</taxon>
        <taxon>Pseudomonadati</taxon>
        <taxon>Pseudomonadota</taxon>
        <taxon>Alphaproteobacteria</taxon>
        <taxon>Rhodobacterales</taxon>
        <taxon>Paracoccaceae</taxon>
        <taxon>Pikeienuella</taxon>
    </lineage>
</organism>
<protein>
    <recommendedName>
        <fullName evidence="3">histidine kinase</fullName>
        <ecNumber evidence="3">2.7.13.3</ecNumber>
    </recommendedName>
</protein>
<evidence type="ECO:0000313" key="16">
    <source>
        <dbReference type="Proteomes" id="UP000503336"/>
    </source>
</evidence>
<keyword evidence="10" id="KW-1133">Transmembrane helix</keyword>
<evidence type="ECO:0000256" key="2">
    <source>
        <dbReference type="ARBA" id="ARBA00004370"/>
    </source>
</evidence>
<keyword evidence="6" id="KW-0812">Transmembrane</keyword>
<dbReference type="InterPro" id="IPR036097">
    <property type="entry name" value="HisK_dim/P_sf"/>
</dbReference>
<evidence type="ECO:0000256" key="13">
    <source>
        <dbReference type="SAM" id="Coils"/>
    </source>
</evidence>
<evidence type="ECO:0000256" key="10">
    <source>
        <dbReference type="ARBA" id="ARBA00022989"/>
    </source>
</evidence>
<evidence type="ECO:0000313" key="15">
    <source>
        <dbReference type="EMBL" id="QIE56906.1"/>
    </source>
</evidence>
<dbReference type="Gene3D" id="1.10.287.130">
    <property type="match status" value="1"/>
</dbReference>
<dbReference type="EC" id="2.7.13.3" evidence="3"/>
<keyword evidence="4" id="KW-0597">Phosphoprotein</keyword>
<keyword evidence="16" id="KW-1185">Reference proteome</keyword>
<evidence type="ECO:0000256" key="8">
    <source>
        <dbReference type="ARBA" id="ARBA00022777"/>
    </source>
</evidence>
<evidence type="ECO:0000256" key="6">
    <source>
        <dbReference type="ARBA" id="ARBA00022692"/>
    </source>
</evidence>
<proteinExistence type="predicted"/>
<accession>A0A7L5C2X0</accession>
<dbReference type="RefSeq" id="WP_165100850.1">
    <property type="nucleotide sequence ID" value="NZ_CP049056.1"/>
</dbReference>
<dbReference type="Gene3D" id="3.30.565.10">
    <property type="entry name" value="Histidine kinase-like ATPase, C-terminal domain"/>
    <property type="match status" value="1"/>
</dbReference>
<dbReference type="InterPro" id="IPR050736">
    <property type="entry name" value="Sensor_HK_Regulatory"/>
</dbReference>
<dbReference type="CDD" id="cd00082">
    <property type="entry name" value="HisKA"/>
    <property type="match status" value="1"/>
</dbReference>
<dbReference type="InterPro" id="IPR029016">
    <property type="entry name" value="GAF-like_dom_sf"/>
</dbReference>
<reference evidence="15 16" key="1">
    <citation type="submission" date="2020-02" db="EMBL/GenBank/DDBJ databases">
        <title>complete genome sequence of Rhodobacteraceae bacterium.</title>
        <authorList>
            <person name="Park J."/>
            <person name="Kim Y.-S."/>
            <person name="Kim K.-H."/>
        </authorList>
    </citation>
    <scope>NUCLEOTIDE SEQUENCE [LARGE SCALE GENOMIC DNA]</scope>
    <source>
        <strain evidence="15 16">RR4-56</strain>
    </source>
</reference>
<keyword evidence="7" id="KW-0547">Nucleotide-binding</keyword>
<comment type="catalytic activity">
    <reaction evidence="1">
        <text>ATP + protein L-histidine = ADP + protein N-phospho-L-histidine.</text>
        <dbReference type="EC" id="2.7.13.3"/>
    </reaction>
</comment>
<dbReference type="FunFam" id="3.30.565.10:FF:000010">
    <property type="entry name" value="Sensor histidine kinase RcsC"/>
    <property type="match status" value="1"/>
</dbReference>
<dbReference type="SUPFAM" id="SSF47384">
    <property type="entry name" value="Homodimeric domain of signal transducing histidine kinase"/>
    <property type="match status" value="1"/>
</dbReference>
<keyword evidence="8" id="KW-0418">Kinase</keyword>
<dbReference type="Proteomes" id="UP000503336">
    <property type="component" value="Chromosome"/>
</dbReference>
<keyword evidence="12" id="KW-0472">Membrane</keyword>
<feature type="coiled-coil region" evidence="13">
    <location>
        <begin position="158"/>
        <end position="195"/>
    </location>
</feature>
<dbReference type="SMART" id="SM00065">
    <property type="entry name" value="GAF"/>
    <property type="match status" value="1"/>
</dbReference>
<feature type="domain" description="Histidine kinase" evidence="14">
    <location>
        <begin position="202"/>
        <end position="418"/>
    </location>
</feature>
<dbReference type="AlphaFoldDB" id="A0A7L5C2X0"/>
<evidence type="ECO:0000256" key="7">
    <source>
        <dbReference type="ARBA" id="ARBA00022741"/>
    </source>
</evidence>
<evidence type="ECO:0000256" key="5">
    <source>
        <dbReference type="ARBA" id="ARBA00022679"/>
    </source>
</evidence>
<dbReference type="InterPro" id="IPR036890">
    <property type="entry name" value="HATPase_C_sf"/>
</dbReference>
<dbReference type="GO" id="GO:0005524">
    <property type="term" value="F:ATP binding"/>
    <property type="evidence" value="ECO:0007669"/>
    <property type="project" value="UniProtKB-KW"/>
</dbReference>
<keyword evidence="9" id="KW-0067">ATP-binding</keyword>
<dbReference type="PANTHER" id="PTHR43711">
    <property type="entry name" value="TWO-COMPONENT HISTIDINE KINASE"/>
    <property type="match status" value="1"/>
</dbReference>
<dbReference type="InterPro" id="IPR005467">
    <property type="entry name" value="His_kinase_dom"/>
</dbReference>
<dbReference type="InterPro" id="IPR003018">
    <property type="entry name" value="GAF"/>
</dbReference>
<dbReference type="SUPFAM" id="SSF55781">
    <property type="entry name" value="GAF domain-like"/>
    <property type="match status" value="1"/>
</dbReference>
<dbReference type="SUPFAM" id="SSF55874">
    <property type="entry name" value="ATPase domain of HSP90 chaperone/DNA topoisomerase II/histidine kinase"/>
    <property type="match status" value="1"/>
</dbReference>
<evidence type="ECO:0000256" key="12">
    <source>
        <dbReference type="ARBA" id="ARBA00023136"/>
    </source>
</evidence>
<dbReference type="GO" id="GO:0000155">
    <property type="term" value="F:phosphorelay sensor kinase activity"/>
    <property type="evidence" value="ECO:0007669"/>
    <property type="project" value="InterPro"/>
</dbReference>
<evidence type="ECO:0000256" key="11">
    <source>
        <dbReference type="ARBA" id="ARBA00023012"/>
    </source>
</evidence>
<dbReference type="InterPro" id="IPR003661">
    <property type="entry name" value="HisK_dim/P_dom"/>
</dbReference>
<dbReference type="CDD" id="cd16922">
    <property type="entry name" value="HATPase_EvgS-ArcB-TorS-like"/>
    <property type="match status" value="1"/>
</dbReference>
<name>A0A7L5C2X0_9RHOB</name>
<dbReference type="EMBL" id="CP049056">
    <property type="protein sequence ID" value="QIE56906.1"/>
    <property type="molecule type" value="Genomic_DNA"/>
</dbReference>
<dbReference type="PROSITE" id="PS50109">
    <property type="entry name" value="HIS_KIN"/>
    <property type="match status" value="1"/>
</dbReference>
<keyword evidence="5" id="KW-0808">Transferase</keyword>
<dbReference type="PANTHER" id="PTHR43711:SF1">
    <property type="entry name" value="HISTIDINE KINASE 1"/>
    <property type="match status" value="1"/>
</dbReference>
<dbReference type="SMART" id="SM00387">
    <property type="entry name" value="HATPase_c"/>
    <property type="match status" value="1"/>
</dbReference>
<comment type="subcellular location">
    <subcellularLocation>
        <location evidence="2">Membrane</location>
    </subcellularLocation>
</comment>
<sequence length="425" mass="46940">MQREELFRIFNKFAVDIMGIDGEQELMWHVAREVVGKMGFNDCVIYLTDPLGAYLRQVAALGAKNPEGHDIVNSLRIRMGQGVTGRVAQTGKPIIISDLSKEPSYIPDLEPALSEICVPMTIDGKVVGVIDSEEASANVFTAGHLSILTTIAAIVSSKLKLLREAEDARRRNLELERTRERLDRARRQAESASRVKNAFLGTLSHELRTPMNGVIGMGELLSHTDLDDRQRQFVDVLLASAKSLTGLMDDLLDISMIEAGEMRLQIADVDLAALAHTLTEAIAAMEVARQTRLTLDFDDSARGLWRGDGKRIRQILSNLINNAVKFTGEGEVAVTIRAEDTHVRFEVKDDGPGVPKEQLSAIFDRFQQVEQTESRRHGGVGIGLNICRQLVAAMKGEIGIESEEGKGALFWFNLPLERVKTQTEG</sequence>
<dbReference type="InterPro" id="IPR003594">
    <property type="entry name" value="HATPase_dom"/>
</dbReference>
<dbReference type="PRINTS" id="PR00344">
    <property type="entry name" value="BCTRLSENSOR"/>
</dbReference>
<evidence type="ECO:0000256" key="9">
    <source>
        <dbReference type="ARBA" id="ARBA00022840"/>
    </source>
</evidence>
<evidence type="ECO:0000259" key="14">
    <source>
        <dbReference type="PROSITE" id="PS50109"/>
    </source>
</evidence>
<keyword evidence="11" id="KW-0902">Two-component regulatory system</keyword>
<dbReference type="Pfam" id="PF02518">
    <property type="entry name" value="HATPase_c"/>
    <property type="match status" value="1"/>
</dbReference>
<dbReference type="GO" id="GO:0016020">
    <property type="term" value="C:membrane"/>
    <property type="evidence" value="ECO:0007669"/>
    <property type="project" value="UniProtKB-SubCell"/>
</dbReference>
<evidence type="ECO:0000256" key="3">
    <source>
        <dbReference type="ARBA" id="ARBA00012438"/>
    </source>
</evidence>
<evidence type="ECO:0000256" key="1">
    <source>
        <dbReference type="ARBA" id="ARBA00000085"/>
    </source>
</evidence>
<dbReference type="SMART" id="SM00388">
    <property type="entry name" value="HisKA"/>
    <property type="match status" value="1"/>
</dbReference>
<keyword evidence="13" id="KW-0175">Coiled coil</keyword>
<gene>
    <name evidence="15" type="ORF">G5B40_16555</name>
</gene>
<dbReference type="Gene3D" id="3.30.450.40">
    <property type="match status" value="1"/>
</dbReference>
<dbReference type="KEGG" id="hdh:G5B40_16555"/>
<dbReference type="Pfam" id="PF00512">
    <property type="entry name" value="HisKA"/>
    <property type="match status" value="1"/>
</dbReference>